<keyword evidence="2" id="KW-0238">DNA-binding</keyword>
<name>A0A176YXG4_9BRAD</name>
<feature type="domain" description="HTH merR-type" evidence="4">
    <location>
        <begin position="11"/>
        <end position="80"/>
    </location>
</feature>
<dbReference type="InterPro" id="IPR000551">
    <property type="entry name" value="MerR-type_HTH_dom"/>
</dbReference>
<dbReference type="SUPFAM" id="SSF46955">
    <property type="entry name" value="Putative DNA-binding domain"/>
    <property type="match status" value="1"/>
</dbReference>
<evidence type="ECO:0000313" key="6">
    <source>
        <dbReference type="Proteomes" id="UP000076959"/>
    </source>
</evidence>
<gene>
    <name evidence="5" type="ORF">AYJ54_06200</name>
</gene>
<dbReference type="OrthoDB" id="9802944at2"/>
<evidence type="ECO:0000256" key="2">
    <source>
        <dbReference type="ARBA" id="ARBA00023125"/>
    </source>
</evidence>
<dbReference type="GO" id="GO:0003677">
    <property type="term" value="F:DNA binding"/>
    <property type="evidence" value="ECO:0007669"/>
    <property type="project" value="UniProtKB-KW"/>
</dbReference>
<dbReference type="PANTHER" id="PTHR30204:SF94">
    <property type="entry name" value="HEAVY METAL-DEPENDENT TRANSCRIPTIONAL REGULATOR HI_0293-RELATED"/>
    <property type="match status" value="1"/>
</dbReference>
<keyword evidence="6" id="KW-1185">Reference proteome</keyword>
<evidence type="ECO:0000259" key="4">
    <source>
        <dbReference type="PROSITE" id="PS50937"/>
    </source>
</evidence>
<dbReference type="InterPro" id="IPR009061">
    <property type="entry name" value="DNA-bd_dom_put_sf"/>
</dbReference>
<protein>
    <submittedName>
        <fullName evidence="5">MerR family transcriptional regulator</fullName>
    </submittedName>
</protein>
<dbReference type="AlphaFoldDB" id="A0A176YXG4"/>
<dbReference type="PRINTS" id="PR00040">
    <property type="entry name" value="HTHMERR"/>
</dbReference>
<dbReference type="InterPro" id="IPR015358">
    <property type="entry name" value="Tscrpt_reg_MerR_DNA-bd"/>
</dbReference>
<dbReference type="Gene3D" id="1.10.1660.10">
    <property type="match status" value="1"/>
</dbReference>
<dbReference type="PROSITE" id="PS50937">
    <property type="entry name" value="HTH_MERR_2"/>
    <property type="match status" value="1"/>
</dbReference>
<evidence type="ECO:0000256" key="3">
    <source>
        <dbReference type="ARBA" id="ARBA00023163"/>
    </source>
</evidence>
<dbReference type="InterPro" id="IPR047057">
    <property type="entry name" value="MerR_fam"/>
</dbReference>
<organism evidence="5 6">
    <name type="scientific">Bradyrhizobium centrolobii</name>
    <dbReference type="NCBI Taxonomy" id="1505087"/>
    <lineage>
        <taxon>Bacteria</taxon>
        <taxon>Pseudomonadati</taxon>
        <taxon>Pseudomonadota</taxon>
        <taxon>Alphaproteobacteria</taxon>
        <taxon>Hyphomicrobiales</taxon>
        <taxon>Nitrobacteraceae</taxon>
        <taxon>Bradyrhizobium</taxon>
    </lineage>
</organism>
<dbReference type="STRING" id="1505087.AYJ54_06200"/>
<proteinExistence type="predicted"/>
<dbReference type="Proteomes" id="UP000076959">
    <property type="component" value="Unassembled WGS sequence"/>
</dbReference>
<keyword evidence="1" id="KW-0805">Transcription regulation</keyword>
<dbReference type="Pfam" id="PF00376">
    <property type="entry name" value="MerR"/>
    <property type="match status" value="1"/>
</dbReference>
<reference evidence="5 6" key="1">
    <citation type="submission" date="2016-03" db="EMBL/GenBank/DDBJ databases">
        <title>Draft Genome Sequence of the Strain BR 10245 (Bradyrhizobium sp.) isolated from nodules of Centrolobium paraense.</title>
        <authorList>
            <person name="Simoes-Araujo J.L.Sr."/>
            <person name="Barauna A.C."/>
            <person name="Silva K."/>
            <person name="Zilli J.E."/>
        </authorList>
    </citation>
    <scope>NUCLEOTIDE SEQUENCE [LARGE SCALE GENOMIC DNA]</scope>
    <source>
        <strain evidence="5 6">BR 10245</strain>
    </source>
</reference>
<comment type="caution">
    <text evidence="5">The sequence shown here is derived from an EMBL/GenBank/DDBJ whole genome shotgun (WGS) entry which is preliminary data.</text>
</comment>
<dbReference type="Pfam" id="PF09278">
    <property type="entry name" value="MerR-DNA-bind"/>
    <property type="match status" value="1"/>
</dbReference>
<dbReference type="RefSeq" id="WP_063698894.1">
    <property type="nucleotide sequence ID" value="NZ_LUUB01000040.1"/>
</dbReference>
<evidence type="ECO:0000256" key="1">
    <source>
        <dbReference type="ARBA" id="ARBA00023015"/>
    </source>
</evidence>
<dbReference type="EMBL" id="LUUB01000040">
    <property type="protein sequence ID" value="OAF12416.1"/>
    <property type="molecule type" value="Genomic_DNA"/>
</dbReference>
<evidence type="ECO:0000313" key="5">
    <source>
        <dbReference type="EMBL" id="OAF12416.1"/>
    </source>
</evidence>
<dbReference type="GO" id="GO:0003700">
    <property type="term" value="F:DNA-binding transcription factor activity"/>
    <property type="evidence" value="ECO:0007669"/>
    <property type="project" value="InterPro"/>
</dbReference>
<accession>A0A176YXG4</accession>
<dbReference type="CDD" id="cd04785">
    <property type="entry name" value="HTH_CadR-PbrR-like"/>
    <property type="match status" value="1"/>
</dbReference>
<dbReference type="PANTHER" id="PTHR30204">
    <property type="entry name" value="REDOX-CYCLING DRUG-SENSING TRANSCRIPTIONAL ACTIVATOR SOXR"/>
    <property type="match status" value="1"/>
</dbReference>
<keyword evidence="3" id="KW-0804">Transcription</keyword>
<sequence length="143" mass="16040">MGAITAARGDGLTIGKLSQLTGVNIETIRYYEKIKVLPIPSRAENGRRMYGPMERRILAFVRRSRELGFSLDEIRALLRLGGPEKASCREVREIAAHHLDDIRAKINDLRKLERLLTKTVAQCTGTTAPECPVLDILDVQRSK</sequence>
<dbReference type="SMART" id="SM00422">
    <property type="entry name" value="HTH_MERR"/>
    <property type="match status" value="1"/>
</dbReference>